<gene>
    <name evidence="1" type="ORF">S03H2_58156</name>
</gene>
<dbReference type="InterPro" id="IPR013320">
    <property type="entry name" value="ConA-like_dom_sf"/>
</dbReference>
<protein>
    <recommendedName>
        <fullName evidence="2">LamG-like jellyroll fold domain-containing protein</fullName>
    </recommendedName>
</protein>
<organism evidence="1">
    <name type="scientific">marine sediment metagenome</name>
    <dbReference type="NCBI Taxonomy" id="412755"/>
    <lineage>
        <taxon>unclassified sequences</taxon>
        <taxon>metagenomes</taxon>
        <taxon>ecological metagenomes</taxon>
    </lineage>
</organism>
<dbReference type="Gene3D" id="2.60.120.200">
    <property type="match status" value="1"/>
</dbReference>
<name>X1IYD1_9ZZZZ</name>
<evidence type="ECO:0000313" key="1">
    <source>
        <dbReference type="EMBL" id="GAH86737.1"/>
    </source>
</evidence>
<dbReference type="Pfam" id="PF13385">
    <property type="entry name" value="Laminin_G_3"/>
    <property type="match status" value="1"/>
</dbReference>
<accession>X1IYD1</accession>
<feature type="non-terminal residue" evidence="1">
    <location>
        <position position="178"/>
    </location>
</feature>
<proteinExistence type="predicted"/>
<dbReference type="SUPFAM" id="SSF49899">
    <property type="entry name" value="Concanavalin A-like lectins/glucanases"/>
    <property type="match status" value="1"/>
</dbReference>
<dbReference type="AlphaFoldDB" id="X1IYD1"/>
<evidence type="ECO:0008006" key="2">
    <source>
        <dbReference type="Google" id="ProtNLM"/>
    </source>
</evidence>
<sequence length="178" mass="19739">MAASRQLIAGDHTERSDRHEAVLAMQPVGYWPADEGKGEILQDRSGNDNHGKIFQTPWADGLLDFTSRFEWAEIPSHATYQSEAFTIGGWLFSRRGSYKRKGMLFMGIANPIGMWKNPGTMLRIREGSEVEVVSDGQADAIGSMADKDTVAINQWQHVLYTYAAGTGKLYVNGQLVQS</sequence>
<dbReference type="EMBL" id="BARU01037305">
    <property type="protein sequence ID" value="GAH86737.1"/>
    <property type="molecule type" value="Genomic_DNA"/>
</dbReference>
<reference evidence="1" key="1">
    <citation type="journal article" date="2014" name="Front. Microbiol.">
        <title>High frequency of phylogenetically diverse reductive dehalogenase-homologous genes in deep subseafloor sedimentary metagenomes.</title>
        <authorList>
            <person name="Kawai M."/>
            <person name="Futagami T."/>
            <person name="Toyoda A."/>
            <person name="Takaki Y."/>
            <person name="Nishi S."/>
            <person name="Hori S."/>
            <person name="Arai W."/>
            <person name="Tsubouchi T."/>
            <person name="Morono Y."/>
            <person name="Uchiyama I."/>
            <person name="Ito T."/>
            <person name="Fujiyama A."/>
            <person name="Inagaki F."/>
            <person name="Takami H."/>
        </authorList>
    </citation>
    <scope>NUCLEOTIDE SEQUENCE</scope>
    <source>
        <strain evidence="1">Expedition CK06-06</strain>
    </source>
</reference>
<comment type="caution">
    <text evidence="1">The sequence shown here is derived from an EMBL/GenBank/DDBJ whole genome shotgun (WGS) entry which is preliminary data.</text>
</comment>